<dbReference type="AlphaFoldDB" id="A0A8H7R160"/>
<dbReference type="PANTHER" id="PTHR44167">
    <property type="entry name" value="OVARIAN-SPECIFIC SERINE/THREONINE-PROTEIN KINASE LOK-RELATED"/>
    <property type="match status" value="1"/>
</dbReference>
<dbReference type="InterPro" id="IPR011009">
    <property type="entry name" value="Kinase-like_dom_sf"/>
</dbReference>
<feature type="region of interest" description="Disordered" evidence="8">
    <location>
        <begin position="270"/>
        <end position="337"/>
    </location>
</feature>
<dbReference type="GO" id="GO:0005634">
    <property type="term" value="C:nucleus"/>
    <property type="evidence" value="ECO:0007669"/>
    <property type="project" value="TreeGrafter"/>
</dbReference>
<dbReference type="PANTHER" id="PTHR44167:SF23">
    <property type="entry name" value="CDC7 KINASE, ISOFORM A-RELATED"/>
    <property type="match status" value="1"/>
</dbReference>
<dbReference type="Pfam" id="PF00069">
    <property type="entry name" value="Pkinase"/>
    <property type="match status" value="1"/>
</dbReference>
<evidence type="ECO:0000259" key="9">
    <source>
        <dbReference type="PROSITE" id="PS50011"/>
    </source>
</evidence>
<evidence type="ECO:0000256" key="3">
    <source>
        <dbReference type="ARBA" id="ARBA00022679"/>
    </source>
</evidence>
<dbReference type="InterPro" id="IPR008271">
    <property type="entry name" value="Ser/Thr_kinase_AS"/>
</dbReference>
<evidence type="ECO:0000256" key="5">
    <source>
        <dbReference type="ARBA" id="ARBA00022777"/>
    </source>
</evidence>
<dbReference type="OrthoDB" id="10020333at2759"/>
<name>A0A8H7R160_9FUNG</name>
<keyword evidence="4" id="KW-0547">Nucleotide-binding</keyword>
<evidence type="ECO:0000256" key="1">
    <source>
        <dbReference type="ARBA" id="ARBA00012513"/>
    </source>
</evidence>
<dbReference type="EC" id="2.7.11.1" evidence="1"/>
<dbReference type="PROSITE" id="PS00108">
    <property type="entry name" value="PROTEIN_KINASE_ST"/>
    <property type="match status" value="1"/>
</dbReference>
<keyword evidence="3" id="KW-0808">Transferase</keyword>
<dbReference type="EMBL" id="JAEPRC010000254">
    <property type="protein sequence ID" value="KAG2202604.1"/>
    <property type="molecule type" value="Genomic_DNA"/>
</dbReference>
<dbReference type="InterPro" id="IPR000719">
    <property type="entry name" value="Prot_kinase_dom"/>
</dbReference>
<comment type="caution">
    <text evidence="10">The sequence shown here is derived from an EMBL/GenBank/DDBJ whole genome shotgun (WGS) entry which is preliminary data.</text>
</comment>
<feature type="compositionally biased region" description="Basic and acidic residues" evidence="8">
    <location>
        <begin position="298"/>
        <end position="319"/>
    </location>
</feature>
<keyword evidence="6" id="KW-0067">ATP-binding</keyword>
<reference evidence="10" key="1">
    <citation type="submission" date="2020-12" db="EMBL/GenBank/DDBJ databases">
        <title>Metabolic potential, ecology and presence of endohyphal bacteria is reflected in genomic diversity of Mucoromycotina.</title>
        <authorList>
            <person name="Muszewska A."/>
            <person name="Okrasinska A."/>
            <person name="Steczkiewicz K."/>
            <person name="Drgas O."/>
            <person name="Orlowska M."/>
            <person name="Perlinska-Lenart U."/>
            <person name="Aleksandrzak-Piekarczyk T."/>
            <person name="Szatraj K."/>
            <person name="Zielenkiewicz U."/>
            <person name="Pilsyk S."/>
            <person name="Malc E."/>
            <person name="Mieczkowski P."/>
            <person name="Kruszewska J.S."/>
            <person name="Biernat P."/>
            <person name="Pawlowska J."/>
        </authorList>
    </citation>
    <scope>NUCLEOTIDE SEQUENCE</scope>
    <source>
        <strain evidence="10">CBS 226.32</strain>
    </source>
</reference>
<proteinExistence type="predicted"/>
<dbReference type="CDD" id="cd14019">
    <property type="entry name" value="STKc_Cdc7"/>
    <property type="match status" value="1"/>
</dbReference>
<feature type="coiled-coil region" evidence="7">
    <location>
        <begin position="340"/>
        <end position="384"/>
    </location>
</feature>
<evidence type="ECO:0000256" key="8">
    <source>
        <dbReference type="SAM" id="MobiDB-lite"/>
    </source>
</evidence>
<evidence type="ECO:0000313" key="10">
    <source>
        <dbReference type="EMBL" id="KAG2202604.1"/>
    </source>
</evidence>
<keyword evidence="11" id="KW-1185">Reference proteome</keyword>
<feature type="domain" description="Protein kinase" evidence="9">
    <location>
        <begin position="413"/>
        <end position="754"/>
    </location>
</feature>
<dbReference type="Proteomes" id="UP000650833">
    <property type="component" value="Unassembled WGS sequence"/>
</dbReference>
<evidence type="ECO:0000256" key="4">
    <source>
        <dbReference type="ARBA" id="ARBA00022741"/>
    </source>
</evidence>
<dbReference type="Gene3D" id="3.30.200.20">
    <property type="entry name" value="Phosphorylase Kinase, domain 1"/>
    <property type="match status" value="1"/>
</dbReference>
<keyword evidence="2" id="KW-0723">Serine/threonine-protein kinase</keyword>
<keyword evidence="7" id="KW-0175">Coiled coil</keyword>
<organism evidence="10 11">
    <name type="scientific">Mucor plumbeus</name>
    <dbReference type="NCBI Taxonomy" id="97098"/>
    <lineage>
        <taxon>Eukaryota</taxon>
        <taxon>Fungi</taxon>
        <taxon>Fungi incertae sedis</taxon>
        <taxon>Mucoromycota</taxon>
        <taxon>Mucoromycotina</taxon>
        <taxon>Mucoromycetes</taxon>
        <taxon>Mucorales</taxon>
        <taxon>Mucorineae</taxon>
        <taxon>Mucoraceae</taxon>
        <taxon>Mucor</taxon>
    </lineage>
</organism>
<evidence type="ECO:0000256" key="6">
    <source>
        <dbReference type="ARBA" id="ARBA00022840"/>
    </source>
</evidence>
<dbReference type="Gene3D" id="1.10.510.10">
    <property type="entry name" value="Transferase(Phosphotransferase) domain 1"/>
    <property type="match status" value="1"/>
</dbReference>
<dbReference type="GO" id="GO:0044773">
    <property type="term" value="P:mitotic DNA damage checkpoint signaling"/>
    <property type="evidence" value="ECO:0007669"/>
    <property type="project" value="TreeGrafter"/>
</dbReference>
<dbReference type="SUPFAM" id="SSF56112">
    <property type="entry name" value="Protein kinase-like (PK-like)"/>
    <property type="match status" value="1"/>
</dbReference>
<feature type="compositionally biased region" description="Basic residues" evidence="8">
    <location>
        <begin position="287"/>
        <end position="296"/>
    </location>
</feature>
<sequence>MDNRGIPIVFPAKRFNTTPKRTQQSLTPKRHEAPSSPFFVPSIKNELTLLEAYDTFSETRFLSRYQPTSDDIQCNVRDLYKSNMFSEIASPKRPKRLRSTNLTIETDLNEDEEEDQSELPYLETSKKSRIVTVSSPIEARTPLCEESLDTFDDSQSDILPPPPPQPTESLAIIPTKHIQEVALVKTNQEQIVTPEIPLKHQHQEQDGCAPQTLLLSDNHIDEMHINVKVTKKNIKKSLPVIESSKIQQEGTQTNNESTSRRLTRRQAKLIEKEGGSPDFIVPETPPPKKRVRRTAKAKSPELNEDKTAESKSETKNEKQKIKKQSPNETKQNKGMDEAVVKEIEQQGEAAEEEKREEEKENLIAVEEKEHIIVTEKTKEELKEEEMKRAYRKKKSDEEIETILKDFPQLARYYELIERAGSGTFSRVYKAKDLLVNEYMPLNQKQKLASALGDNTDVDYVAIKLIFDISKPIRVAHEIQCLASLRFSPGITPLITAFRHEALTFVVLPYIKFDHFDDFYRDMRANDVRNYISELLIGLKSTHEKGFMHRDVKPGNFLYNVKSKMGYLADFGLARMSSHKSIKHNPNTNAKNSQYTQKEDQFGYYAYDSRSSLQADRSGTKGFRAPEVMLRYRHQTSAIDIWAVGVIIFTILTARYPIFEPEDDADGIMELAHVFGMKKLKEFTEYYGRAIHTNIPTIPEEPIDLVTFCREINKERIEKWDQEEFILAVDLMVQCLQLIHTDRITAADALNHPFFTSEKAH</sequence>
<evidence type="ECO:0000256" key="7">
    <source>
        <dbReference type="SAM" id="Coils"/>
    </source>
</evidence>
<dbReference type="GO" id="GO:0004674">
    <property type="term" value="F:protein serine/threonine kinase activity"/>
    <property type="evidence" value="ECO:0007669"/>
    <property type="project" value="UniProtKB-KW"/>
</dbReference>
<dbReference type="SMART" id="SM00220">
    <property type="entry name" value="S_TKc"/>
    <property type="match status" value="1"/>
</dbReference>
<evidence type="ECO:0000256" key="2">
    <source>
        <dbReference type="ARBA" id="ARBA00022527"/>
    </source>
</evidence>
<evidence type="ECO:0000313" key="11">
    <source>
        <dbReference type="Proteomes" id="UP000650833"/>
    </source>
</evidence>
<accession>A0A8H7R160</accession>
<keyword evidence="5" id="KW-0418">Kinase</keyword>
<gene>
    <name evidence="10" type="ORF">INT46_006167</name>
</gene>
<dbReference type="GO" id="GO:0005524">
    <property type="term" value="F:ATP binding"/>
    <property type="evidence" value="ECO:0007669"/>
    <property type="project" value="UniProtKB-KW"/>
</dbReference>
<dbReference type="PROSITE" id="PS50011">
    <property type="entry name" value="PROTEIN_KINASE_DOM"/>
    <property type="match status" value="1"/>
</dbReference>
<protein>
    <recommendedName>
        <fullName evidence="1">non-specific serine/threonine protein kinase</fullName>
        <ecNumber evidence="1">2.7.11.1</ecNumber>
    </recommendedName>
</protein>